<dbReference type="GO" id="GO:0046872">
    <property type="term" value="F:metal ion binding"/>
    <property type="evidence" value="ECO:0007669"/>
    <property type="project" value="UniProtKB-KW"/>
</dbReference>
<protein>
    <submittedName>
        <fullName evidence="4">Putative damage-inducible protein DinB</fullName>
    </submittedName>
</protein>
<evidence type="ECO:0000313" key="5">
    <source>
        <dbReference type="Proteomes" id="UP000244081"/>
    </source>
</evidence>
<evidence type="ECO:0000256" key="3">
    <source>
        <dbReference type="PIRSR" id="PIRSR607837-1"/>
    </source>
</evidence>
<evidence type="ECO:0000313" key="4">
    <source>
        <dbReference type="EMBL" id="PTW60019.1"/>
    </source>
</evidence>
<feature type="binding site" evidence="3">
    <location>
        <position position="133"/>
    </location>
    <ligand>
        <name>a divalent metal cation</name>
        <dbReference type="ChEBI" id="CHEBI:60240"/>
    </ligand>
</feature>
<dbReference type="RefSeq" id="WP_107990329.1">
    <property type="nucleotide sequence ID" value="NZ_QAYG01000005.1"/>
</dbReference>
<dbReference type="PANTHER" id="PTHR37302:SF1">
    <property type="entry name" value="PROTEIN DINB"/>
    <property type="match status" value="1"/>
</dbReference>
<keyword evidence="2 3" id="KW-0479">Metal-binding</keyword>
<dbReference type="AlphaFoldDB" id="A0A2T5V8D0"/>
<dbReference type="SUPFAM" id="SSF109854">
    <property type="entry name" value="DinB/YfiT-like putative metalloenzymes"/>
    <property type="match status" value="1"/>
</dbReference>
<comment type="similarity">
    <text evidence="1">Belongs to the DinB family.</text>
</comment>
<comment type="caution">
    <text evidence="4">The sequence shown here is derived from an EMBL/GenBank/DDBJ whole genome shotgun (WGS) entry which is preliminary data.</text>
</comment>
<dbReference type="Gene3D" id="1.20.120.450">
    <property type="entry name" value="dinb family like domain"/>
    <property type="match status" value="1"/>
</dbReference>
<dbReference type="Proteomes" id="UP000244081">
    <property type="component" value="Unassembled WGS sequence"/>
</dbReference>
<feature type="binding site" evidence="3">
    <location>
        <position position="48"/>
    </location>
    <ligand>
        <name>a divalent metal cation</name>
        <dbReference type="ChEBI" id="CHEBI:60240"/>
    </ligand>
</feature>
<evidence type="ECO:0000256" key="2">
    <source>
        <dbReference type="ARBA" id="ARBA00022723"/>
    </source>
</evidence>
<dbReference type="EMBL" id="QAYG01000005">
    <property type="protein sequence ID" value="PTW60019.1"/>
    <property type="molecule type" value="Genomic_DNA"/>
</dbReference>
<feature type="binding site" evidence="3">
    <location>
        <position position="137"/>
    </location>
    <ligand>
        <name>a divalent metal cation</name>
        <dbReference type="ChEBI" id="CHEBI:60240"/>
    </ligand>
</feature>
<sequence length="169" mass="19237">MKEIFAMMAGYNQWANARLYKTACALTREQYRTNRGAFFGSMHGTLNHLLVADRVWMRRFTGEGPQPRSLDEILFDELADLTRARQAEDTRIIDYVDGLTEESLAARFTYRTMTAPQDITQPLAPALMHVFNHQTHHRGQAHCLLTEITGDAPSFDLILYQRGSGLGMN</sequence>
<reference evidence="4 5" key="1">
    <citation type="submission" date="2018-04" db="EMBL/GenBank/DDBJ databases">
        <title>Genomic Encyclopedia of Archaeal and Bacterial Type Strains, Phase II (KMG-II): from individual species to whole genera.</title>
        <authorList>
            <person name="Goeker M."/>
        </authorList>
    </citation>
    <scope>NUCLEOTIDE SEQUENCE [LARGE SCALE GENOMIC DNA]</scope>
    <source>
        <strain evidence="4 5">DSM 23382</strain>
    </source>
</reference>
<organism evidence="4 5">
    <name type="scientific">Breoghania corrubedonensis</name>
    <dbReference type="NCBI Taxonomy" id="665038"/>
    <lineage>
        <taxon>Bacteria</taxon>
        <taxon>Pseudomonadati</taxon>
        <taxon>Pseudomonadota</taxon>
        <taxon>Alphaproteobacteria</taxon>
        <taxon>Hyphomicrobiales</taxon>
        <taxon>Stappiaceae</taxon>
        <taxon>Breoghania</taxon>
    </lineage>
</organism>
<evidence type="ECO:0000256" key="1">
    <source>
        <dbReference type="ARBA" id="ARBA00008635"/>
    </source>
</evidence>
<keyword evidence="5" id="KW-1185">Reference proteome</keyword>
<name>A0A2T5V8D0_9HYPH</name>
<dbReference type="InterPro" id="IPR007837">
    <property type="entry name" value="DinB"/>
</dbReference>
<dbReference type="Pfam" id="PF05163">
    <property type="entry name" value="DinB"/>
    <property type="match status" value="1"/>
</dbReference>
<dbReference type="OrthoDB" id="9807509at2"/>
<dbReference type="PANTHER" id="PTHR37302">
    <property type="entry name" value="SLR1116 PROTEIN"/>
    <property type="match status" value="1"/>
</dbReference>
<gene>
    <name evidence="4" type="ORF">C8N35_10519</name>
</gene>
<proteinExistence type="inferred from homology"/>
<dbReference type="InterPro" id="IPR034660">
    <property type="entry name" value="DinB/YfiT-like"/>
</dbReference>
<accession>A0A2T5V8D0</accession>